<dbReference type="Proteomes" id="UP000074072">
    <property type="component" value="Unassembled WGS sequence"/>
</dbReference>
<dbReference type="GO" id="GO:0003700">
    <property type="term" value="F:DNA-binding transcription factor activity"/>
    <property type="evidence" value="ECO:0007669"/>
    <property type="project" value="TreeGrafter"/>
</dbReference>
<evidence type="ECO:0000256" key="1">
    <source>
        <dbReference type="ARBA" id="ARBA00023125"/>
    </source>
</evidence>
<dbReference type="OrthoDB" id="9815697at2"/>
<feature type="domain" description="HTH cro/C1-type" evidence="2">
    <location>
        <begin position="11"/>
        <end position="65"/>
    </location>
</feature>
<comment type="caution">
    <text evidence="3">The sequence shown here is derived from an EMBL/GenBank/DDBJ whole genome shotgun (WGS) entry which is preliminary data.</text>
</comment>
<sequence>MDIRERFGRNVRSLREAAAISQDEFADTVGVHRTYMSGIERGKRAPTIIVVEKLALALKVDPGVLFK</sequence>
<accession>A0A147IWG3</accession>
<dbReference type="GO" id="GO:0003677">
    <property type="term" value="F:DNA binding"/>
    <property type="evidence" value="ECO:0007669"/>
    <property type="project" value="UniProtKB-KW"/>
</dbReference>
<dbReference type="EMBL" id="LDTE01000041">
    <property type="protein sequence ID" value="KTW00050.1"/>
    <property type="molecule type" value="Genomic_DNA"/>
</dbReference>
<dbReference type="PROSITE" id="PS50943">
    <property type="entry name" value="HTH_CROC1"/>
    <property type="match status" value="1"/>
</dbReference>
<dbReference type="SUPFAM" id="SSF47413">
    <property type="entry name" value="lambda repressor-like DNA-binding domains"/>
    <property type="match status" value="1"/>
</dbReference>
<organism evidence="3 4">
    <name type="scientific">Sphingomonas sanguinis</name>
    <dbReference type="NCBI Taxonomy" id="33051"/>
    <lineage>
        <taxon>Bacteria</taxon>
        <taxon>Pseudomonadati</taxon>
        <taxon>Pseudomonadota</taxon>
        <taxon>Alphaproteobacteria</taxon>
        <taxon>Sphingomonadales</taxon>
        <taxon>Sphingomonadaceae</taxon>
        <taxon>Sphingomonas</taxon>
    </lineage>
</organism>
<keyword evidence="1" id="KW-0238">DNA-binding</keyword>
<dbReference type="AlphaFoldDB" id="A0A147IWG3"/>
<dbReference type="InterPro" id="IPR010982">
    <property type="entry name" value="Lambda_DNA-bd_dom_sf"/>
</dbReference>
<gene>
    <name evidence="3" type="ORF">SB4_07530</name>
</gene>
<dbReference type="GO" id="GO:0005829">
    <property type="term" value="C:cytosol"/>
    <property type="evidence" value="ECO:0007669"/>
    <property type="project" value="TreeGrafter"/>
</dbReference>
<dbReference type="SMART" id="SM00530">
    <property type="entry name" value="HTH_XRE"/>
    <property type="match status" value="1"/>
</dbReference>
<evidence type="ECO:0000313" key="4">
    <source>
        <dbReference type="Proteomes" id="UP000074072"/>
    </source>
</evidence>
<dbReference type="InterPro" id="IPR001387">
    <property type="entry name" value="Cro/C1-type_HTH"/>
</dbReference>
<dbReference type="Pfam" id="PF01381">
    <property type="entry name" value="HTH_3"/>
    <property type="match status" value="1"/>
</dbReference>
<dbReference type="PANTHER" id="PTHR46797">
    <property type="entry name" value="HTH-TYPE TRANSCRIPTIONAL REGULATOR"/>
    <property type="match status" value="1"/>
</dbReference>
<reference evidence="3 4" key="1">
    <citation type="journal article" date="2016" name="Front. Microbiol.">
        <title>Genomic Resource of Rice Seed Associated Bacteria.</title>
        <authorList>
            <person name="Midha S."/>
            <person name="Bansal K."/>
            <person name="Sharma S."/>
            <person name="Kumar N."/>
            <person name="Patil P.P."/>
            <person name="Chaudhry V."/>
            <person name="Patil P.B."/>
        </authorList>
    </citation>
    <scope>NUCLEOTIDE SEQUENCE [LARGE SCALE GENOMIC DNA]</scope>
    <source>
        <strain evidence="3 4">SB4</strain>
    </source>
</reference>
<name>A0A147IWG3_9SPHN</name>
<evidence type="ECO:0000259" key="2">
    <source>
        <dbReference type="PROSITE" id="PS50943"/>
    </source>
</evidence>
<dbReference type="PATRIC" id="fig|33051.4.peg.2209"/>
<dbReference type="CDD" id="cd00093">
    <property type="entry name" value="HTH_XRE"/>
    <property type="match status" value="1"/>
</dbReference>
<evidence type="ECO:0000313" key="3">
    <source>
        <dbReference type="EMBL" id="KTW00050.1"/>
    </source>
</evidence>
<protein>
    <recommendedName>
        <fullName evidence="2">HTH cro/C1-type domain-containing protein</fullName>
    </recommendedName>
</protein>
<proteinExistence type="predicted"/>
<dbReference type="Gene3D" id="1.10.260.40">
    <property type="entry name" value="lambda repressor-like DNA-binding domains"/>
    <property type="match status" value="1"/>
</dbReference>
<dbReference type="InterPro" id="IPR050807">
    <property type="entry name" value="TransReg_Diox_bact_type"/>
</dbReference>
<dbReference type="PANTHER" id="PTHR46797:SF1">
    <property type="entry name" value="METHYLPHOSPHONATE SYNTHASE"/>
    <property type="match status" value="1"/>
</dbReference>